<dbReference type="GO" id="GO:0005524">
    <property type="term" value="F:ATP binding"/>
    <property type="evidence" value="ECO:0007669"/>
    <property type="project" value="UniProtKB-KW"/>
</dbReference>
<dbReference type="InterPro" id="IPR027417">
    <property type="entry name" value="P-loop_NTPase"/>
</dbReference>
<dbReference type="InterPro" id="IPR003439">
    <property type="entry name" value="ABC_transporter-like_ATP-bd"/>
</dbReference>
<feature type="domain" description="ABC transporter" evidence="3">
    <location>
        <begin position="16"/>
        <end position="239"/>
    </location>
</feature>
<name>A0A1X7HMY1_9BACL</name>
<dbReference type="STRING" id="1313296.SAMN05661091_4406"/>
<dbReference type="GO" id="GO:0016887">
    <property type="term" value="F:ATP hydrolysis activity"/>
    <property type="evidence" value="ECO:0007669"/>
    <property type="project" value="InterPro"/>
</dbReference>
<evidence type="ECO:0000313" key="4">
    <source>
        <dbReference type="EMBL" id="SMF88786.1"/>
    </source>
</evidence>
<dbReference type="Pfam" id="PF00005">
    <property type="entry name" value="ABC_tran"/>
    <property type="match status" value="1"/>
</dbReference>
<sequence>MITHGPNSLVTNSDAVVCKELVKRYKQKLVLNQFTASFPAGKITGLLGQNGAGKSTLLKIIAGLTQPDHGEARVFGQKIHWKQNHDITILSDRTKWYEHHTVLEAIKFSKVLFPSFDLEKALELIQFMELDADQKVHTLSKGQESRLYLVLCLARNTKLVLLDEPFSGIDLVSKEQIIQVIIDYMVESPFTLIISTHEIHETEGLFDHAVFIRNGANVLSGDVEYLRATQGSIETIYRGIYR</sequence>
<organism evidence="4 5">
    <name type="scientific">Paenibacillus uliginis N3/975</name>
    <dbReference type="NCBI Taxonomy" id="1313296"/>
    <lineage>
        <taxon>Bacteria</taxon>
        <taxon>Bacillati</taxon>
        <taxon>Bacillota</taxon>
        <taxon>Bacilli</taxon>
        <taxon>Bacillales</taxon>
        <taxon>Paenibacillaceae</taxon>
        <taxon>Paenibacillus</taxon>
    </lineage>
</organism>
<evidence type="ECO:0000259" key="3">
    <source>
        <dbReference type="PROSITE" id="PS50893"/>
    </source>
</evidence>
<reference evidence="4 5" key="1">
    <citation type="submission" date="2017-04" db="EMBL/GenBank/DDBJ databases">
        <authorList>
            <person name="Afonso C.L."/>
            <person name="Miller P.J."/>
            <person name="Scott M.A."/>
            <person name="Spackman E."/>
            <person name="Goraichik I."/>
            <person name="Dimitrov K.M."/>
            <person name="Suarez D.L."/>
            <person name="Swayne D.E."/>
        </authorList>
    </citation>
    <scope>NUCLEOTIDE SEQUENCE [LARGE SCALE GENOMIC DNA]</scope>
    <source>
        <strain evidence="4 5">N3/975</strain>
    </source>
</reference>
<dbReference type="PANTHER" id="PTHR43158">
    <property type="entry name" value="SKFA PEPTIDE EXPORT ATP-BINDING PROTEIN SKFE"/>
    <property type="match status" value="1"/>
</dbReference>
<protein>
    <submittedName>
        <fullName evidence="4">ABC-2 type transport system ATP-binding protein</fullName>
    </submittedName>
</protein>
<dbReference type="InterPro" id="IPR003593">
    <property type="entry name" value="AAA+_ATPase"/>
</dbReference>
<dbReference type="SMART" id="SM00382">
    <property type="entry name" value="AAA"/>
    <property type="match status" value="1"/>
</dbReference>
<accession>A0A1X7HMY1</accession>
<dbReference type="AlphaFoldDB" id="A0A1X7HMY1"/>
<dbReference type="PANTHER" id="PTHR43158:SF1">
    <property type="entry name" value="ABC TRANSPORTER, ATP-BINDING PROTEIN"/>
    <property type="match status" value="1"/>
</dbReference>
<proteinExistence type="predicted"/>
<keyword evidence="1" id="KW-0547">Nucleotide-binding</keyword>
<dbReference type="EMBL" id="LT840184">
    <property type="protein sequence ID" value="SMF88786.1"/>
    <property type="molecule type" value="Genomic_DNA"/>
</dbReference>
<evidence type="ECO:0000256" key="2">
    <source>
        <dbReference type="ARBA" id="ARBA00022840"/>
    </source>
</evidence>
<dbReference type="SUPFAM" id="SSF52540">
    <property type="entry name" value="P-loop containing nucleoside triphosphate hydrolases"/>
    <property type="match status" value="1"/>
</dbReference>
<gene>
    <name evidence="4" type="ORF">SAMN05661091_4406</name>
</gene>
<keyword evidence="5" id="KW-1185">Reference proteome</keyword>
<dbReference type="CDD" id="cd03230">
    <property type="entry name" value="ABC_DR_subfamily_A"/>
    <property type="match status" value="1"/>
</dbReference>
<keyword evidence="2 4" id="KW-0067">ATP-binding</keyword>
<evidence type="ECO:0000313" key="5">
    <source>
        <dbReference type="Proteomes" id="UP000192940"/>
    </source>
</evidence>
<dbReference type="Proteomes" id="UP000192940">
    <property type="component" value="Chromosome I"/>
</dbReference>
<evidence type="ECO:0000256" key="1">
    <source>
        <dbReference type="ARBA" id="ARBA00022741"/>
    </source>
</evidence>
<dbReference type="PROSITE" id="PS50893">
    <property type="entry name" value="ABC_TRANSPORTER_2"/>
    <property type="match status" value="1"/>
</dbReference>
<dbReference type="Gene3D" id="3.40.50.300">
    <property type="entry name" value="P-loop containing nucleotide triphosphate hydrolases"/>
    <property type="match status" value="1"/>
</dbReference>